<evidence type="ECO:0000259" key="22">
    <source>
        <dbReference type="Pfam" id="PF10377"/>
    </source>
</evidence>
<dbReference type="GO" id="GO:0000422">
    <property type="term" value="P:autophagy of mitochondrion"/>
    <property type="evidence" value="ECO:0007669"/>
    <property type="project" value="TreeGrafter"/>
</dbReference>
<dbReference type="Proteomes" id="UP000030765">
    <property type="component" value="Unassembled WGS sequence"/>
</dbReference>
<keyword evidence="6" id="KW-0963">Cytoplasm</keyword>
<evidence type="ECO:0000256" key="19">
    <source>
        <dbReference type="SAM" id="Coils"/>
    </source>
</evidence>
<dbReference type="STRING" id="74873.A0A084VYM2"/>
<evidence type="ECO:0000256" key="18">
    <source>
        <dbReference type="ARBA" id="ARBA00080154"/>
    </source>
</evidence>
<evidence type="ECO:0000256" key="15">
    <source>
        <dbReference type="ARBA" id="ARBA00023306"/>
    </source>
</evidence>
<evidence type="ECO:0000256" key="6">
    <source>
        <dbReference type="ARBA" id="ARBA00022490"/>
    </source>
</evidence>
<evidence type="ECO:0000256" key="14">
    <source>
        <dbReference type="ARBA" id="ARBA00023242"/>
    </source>
</evidence>
<dbReference type="VEuPathDB" id="VectorBase:ASIS018295"/>
<sequence>MMYVFHVDQGRMLTFEMNWMFEDIRKLKEVIERNHAIPANSIVLLVSGGELLEDHTRVCKYATGTDTNPIYMFSTKLGDSPLPSPGPSKETEVDLEGLVKKSLELPVCYPTVVSRAQLAQKICEMGREELRRCEALVHEQHLQQQGWAAVVANMEDTVKEFQERCEDFSRFYEEQIRLHEEQMDILNNFDKNLQQLADIPILSTLMENTELRPYGMFDEPFNQNGNSSGHSAQRATTSGSSERPGLKAIEEGSGDAAESGQGEHDSSKPTEPSATGDAQTVEGTSNSADPSEVTAAADVVLTEVERAKGISLLDWISAAEGQLTLKRMAEECRIGMEKFSRQQLTGLKDRIQKAVKTSQSDDIRIVKGLEERLCGLDQLLAEAKKIVQEQTELAQSIQMNQTRANTLGDTSILPDLCSMHRNHLKLMKDNHTKMLEYRRRCQAAKIELGKHLTRRLDYIMGLETMVCDLDSHLLFCYTSLKRLQKHLSIIEQIHMAPCMYVSAVTEVVRRRMFSSSFLRWASDLACRLMTIHNEEVMRRQEFTSQFEGHFLSTLFPGMNDMPPSYAIQAPSVFDSSLPALDKQDLRELSRFLPELTEKIPLPNIASVIDFFQTRSVEQKQQTSSCNTGREEASASAPDQQCAKDSDKVGAESETDTEEFENVQNQTQGRSSDEGTAGPAAAAVLMCSVATSTEPVETVSAETLTEAVARNRERETIQRLTVDHELEMNDLRKSIHQKDDEIQSLRADNSTMKASQIETVSSYEQEKRELADQIEQMKAVIGRLERQLAESEVDRKRAIQEAVEQLEHKHRTEIETLRCRFKLMATSMDRSPSDTSLEKIERPDMIDTGTHEQVLAQLREEFAREKERAIRAAVEEERQRWEANATPGGGGNRLHRSFASAGSPGGSQDVYKRILEEKDRQLEEAREKEALLARENQRMKETIQSLTDPELSLNDLNYREQLETLEGDRQQLAEQLATQQSNVERLQGEKKSLARELTKQRRDSAQLLTCSEGDTVTFVWNPTYAQYTIVQASEFHFFLHEGCYAELGLQPLVMGEVPTVLSGVGTVVHKEFCHARKNDNRYRVSRGTHFYRVKLKPVNLHKKSKGGSSSTSGKTIPTIVENPSIPQPSPTVVTIEMQQSRSSGGGGGGGTTTTVGSTGGTNTTSRFLDSFAQTEQPASLVAPSTRATTMMIGSPIDDGSKSPTGSTASRDMIDSGVVEQQRSSYRERNISITDEEDIAGPPVGIGSDGSIDRIRYQSLLGGG</sequence>
<feature type="compositionally biased region" description="Polar residues" evidence="20">
    <location>
        <begin position="1129"/>
        <end position="1140"/>
    </location>
</feature>
<evidence type="ECO:0000256" key="12">
    <source>
        <dbReference type="ARBA" id="ARBA00023163"/>
    </source>
</evidence>
<keyword evidence="15" id="KW-0131">Cell cycle</keyword>
<keyword evidence="8" id="KW-0653">Protein transport</keyword>
<feature type="compositionally biased region" description="Low complexity" evidence="20">
    <location>
        <begin position="1105"/>
        <end position="1114"/>
    </location>
</feature>
<feature type="compositionally biased region" description="Basic and acidic residues" evidence="20">
    <location>
        <begin position="641"/>
        <end position="650"/>
    </location>
</feature>
<feature type="region of interest" description="Disordered" evidence="20">
    <location>
        <begin position="1100"/>
        <end position="1163"/>
    </location>
</feature>
<evidence type="ECO:0000256" key="10">
    <source>
        <dbReference type="ARBA" id="ARBA00023015"/>
    </source>
</evidence>
<keyword evidence="13" id="KW-0458">Lysosome</keyword>
<evidence type="ECO:0000256" key="2">
    <source>
        <dbReference type="ARBA" id="ARBA00004329"/>
    </source>
</evidence>
<keyword evidence="11 19" id="KW-0175">Coiled coil</keyword>
<dbReference type="GO" id="GO:0005764">
    <property type="term" value="C:lysosome"/>
    <property type="evidence" value="ECO:0007669"/>
    <property type="project" value="UniProtKB-SubCell"/>
</dbReference>
<dbReference type="GO" id="GO:0015031">
    <property type="term" value="P:protein transport"/>
    <property type="evidence" value="ECO:0007669"/>
    <property type="project" value="UniProtKB-KW"/>
</dbReference>
<evidence type="ECO:0000313" key="25">
    <source>
        <dbReference type="Proteomes" id="UP000030765"/>
    </source>
</evidence>
<dbReference type="GO" id="GO:0031090">
    <property type="term" value="C:organelle membrane"/>
    <property type="evidence" value="ECO:0007669"/>
    <property type="project" value="UniProtKB-ARBA"/>
</dbReference>
<accession>A0A084VYM2</accession>
<feature type="coiled-coil region" evidence="19">
    <location>
        <begin position="907"/>
        <end position="1002"/>
    </location>
</feature>
<dbReference type="EMBL" id="KE525231">
    <property type="protein sequence ID" value="KFB43066.1"/>
    <property type="molecule type" value="Genomic_DNA"/>
</dbReference>
<organism evidence="24 25">
    <name type="scientific">Anopheles sinensis</name>
    <name type="common">Mosquito</name>
    <dbReference type="NCBI Taxonomy" id="74873"/>
    <lineage>
        <taxon>Eukaryota</taxon>
        <taxon>Metazoa</taxon>
        <taxon>Ecdysozoa</taxon>
        <taxon>Arthropoda</taxon>
        <taxon>Hexapoda</taxon>
        <taxon>Insecta</taxon>
        <taxon>Pterygota</taxon>
        <taxon>Neoptera</taxon>
        <taxon>Endopterygota</taxon>
        <taxon>Diptera</taxon>
        <taxon>Nematocera</taxon>
        <taxon>Culicoidea</taxon>
        <taxon>Culicidae</taxon>
        <taxon>Anophelinae</taxon>
        <taxon>Anopheles</taxon>
    </lineage>
</organism>
<reference evidence="23 25" key="1">
    <citation type="journal article" date="2014" name="BMC Genomics">
        <title>Genome sequence of Anopheles sinensis provides insight into genetics basis of mosquito competence for malaria parasites.</title>
        <authorList>
            <person name="Zhou D."/>
            <person name="Zhang D."/>
            <person name="Ding G."/>
            <person name="Shi L."/>
            <person name="Hou Q."/>
            <person name="Ye Y."/>
            <person name="Xu Y."/>
            <person name="Zhou H."/>
            <person name="Xiong C."/>
            <person name="Li S."/>
            <person name="Yu J."/>
            <person name="Hong S."/>
            <person name="Yu X."/>
            <person name="Zou P."/>
            <person name="Chen C."/>
            <person name="Chang X."/>
            <person name="Wang W."/>
            <person name="Lv Y."/>
            <person name="Sun Y."/>
            <person name="Ma L."/>
            <person name="Shen B."/>
            <person name="Zhu C."/>
        </authorList>
    </citation>
    <scope>NUCLEOTIDE SEQUENCE [LARGE SCALE GENOMIC DNA]</scope>
</reference>
<evidence type="ECO:0000256" key="5">
    <source>
        <dbReference type="ARBA" id="ARBA00022448"/>
    </source>
</evidence>
<dbReference type="PANTHER" id="PTHR13222:SF1">
    <property type="entry name" value="RB1-INDUCIBLE COILED-COIL PROTEIN 1"/>
    <property type="match status" value="1"/>
</dbReference>
<proteinExistence type="predicted"/>
<feature type="coiled-coil region" evidence="19">
    <location>
        <begin position="727"/>
        <end position="808"/>
    </location>
</feature>
<dbReference type="GO" id="GO:0005829">
    <property type="term" value="C:cytosol"/>
    <property type="evidence" value="ECO:0007669"/>
    <property type="project" value="UniProtKB-SubCell"/>
</dbReference>
<dbReference type="GO" id="GO:0034727">
    <property type="term" value="P:piecemeal microautophagy of the nucleus"/>
    <property type="evidence" value="ECO:0007669"/>
    <property type="project" value="TreeGrafter"/>
</dbReference>
<keyword evidence="7" id="KW-0597">Phosphoprotein</keyword>
<keyword evidence="14" id="KW-0539">Nucleus</keyword>
<dbReference type="GO" id="GO:0008285">
    <property type="term" value="P:negative regulation of cell population proliferation"/>
    <property type="evidence" value="ECO:0007669"/>
    <property type="project" value="UniProtKB-ARBA"/>
</dbReference>
<dbReference type="GO" id="GO:0034045">
    <property type="term" value="C:phagophore assembly site membrane"/>
    <property type="evidence" value="ECO:0007669"/>
    <property type="project" value="TreeGrafter"/>
</dbReference>
<evidence type="ECO:0000256" key="16">
    <source>
        <dbReference type="ARBA" id="ARBA00053494"/>
    </source>
</evidence>
<evidence type="ECO:0000256" key="17">
    <source>
        <dbReference type="ARBA" id="ARBA00069790"/>
    </source>
</evidence>
<feature type="compositionally biased region" description="Low complexity" evidence="20">
    <location>
        <begin position="1151"/>
        <end position="1163"/>
    </location>
</feature>
<evidence type="ECO:0000256" key="11">
    <source>
        <dbReference type="ARBA" id="ARBA00023054"/>
    </source>
</evidence>
<evidence type="ECO:0000256" key="4">
    <source>
        <dbReference type="ARBA" id="ARBA00004514"/>
    </source>
</evidence>
<feature type="domain" description="Autophagy protein ATG17-like" evidence="21">
    <location>
        <begin position="117"/>
        <end position="551"/>
    </location>
</feature>
<dbReference type="GO" id="GO:0005634">
    <property type="term" value="C:nucleus"/>
    <property type="evidence" value="ECO:0007669"/>
    <property type="project" value="UniProtKB-SubCell"/>
</dbReference>
<evidence type="ECO:0000313" key="24">
    <source>
        <dbReference type="EnsemblMetazoa" id="ASIC010746-PA"/>
    </source>
</evidence>
<dbReference type="GO" id="GO:0019901">
    <property type="term" value="F:protein kinase binding"/>
    <property type="evidence" value="ECO:0007669"/>
    <property type="project" value="UniProtKB-ARBA"/>
</dbReference>
<dbReference type="VEuPathDB" id="VectorBase:ASIC010746"/>
<feature type="region of interest" description="Disordered" evidence="20">
    <location>
        <begin position="1192"/>
        <end position="1249"/>
    </location>
</feature>
<feature type="compositionally biased region" description="Polar residues" evidence="20">
    <location>
        <begin position="269"/>
        <end position="289"/>
    </location>
</feature>
<feature type="region of interest" description="Disordered" evidence="20">
    <location>
        <begin position="216"/>
        <end position="292"/>
    </location>
</feature>
<evidence type="ECO:0000256" key="9">
    <source>
        <dbReference type="ARBA" id="ARBA00023006"/>
    </source>
</evidence>
<gene>
    <name evidence="23" type="ORF">ZHAS_00010746</name>
</gene>
<evidence type="ECO:0000256" key="3">
    <source>
        <dbReference type="ARBA" id="ARBA00004371"/>
    </source>
</evidence>
<dbReference type="Pfam" id="PF10377">
    <property type="entry name" value="ATG11"/>
    <property type="match status" value="1"/>
</dbReference>
<evidence type="ECO:0000256" key="8">
    <source>
        <dbReference type="ARBA" id="ARBA00022927"/>
    </source>
</evidence>
<dbReference type="CDD" id="cd17060">
    <property type="entry name" value="Ubl_RB1CC1"/>
    <property type="match status" value="1"/>
</dbReference>
<dbReference type="InterPro" id="IPR019460">
    <property type="entry name" value="Atg11_C"/>
</dbReference>
<feature type="compositionally biased region" description="Polar residues" evidence="20">
    <location>
        <begin position="221"/>
        <end position="241"/>
    </location>
</feature>
<dbReference type="PANTHER" id="PTHR13222">
    <property type="entry name" value="RB1-INDUCIBLE COILED-COIL"/>
    <property type="match status" value="1"/>
</dbReference>
<feature type="domain" description="Autophagy-related protein 11 C-terminal" evidence="22">
    <location>
        <begin position="976"/>
        <end position="1095"/>
    </location>
</feature>
<keyword evidence="9" id="KW-0072">Autophagy</keyword>
<evidence type="ECO:0000256" key="13">
    <source>
        <dbReference type="ARBA" id="ARBA00023228"/>
    </source>
</evidence>
<comment type="function">
    <text evidence="16">Involved in autophagy. Regulates early events but also late events of autophagosome formation through direct interaction with Atg16L1. Required for the formation of the autophagosome-like double-membrane structure that surrounds the Salmonella-containing vacuole (SCV) during S.typhimurium infection and subsequent xenophagy. Involved in repair of DNA damage caused by ionizing radiation, which subsequently improves cell survival by decreasing apoptosis. Inhibits PTK2/FAK1 and PTK2B/PYK2 kinase activity, affecting their downstream signaling pathways. Plays a role as a modulator of TGF-beta-signaling by restricting substrate specificity of RNF111. Functions as a DNA-binding transcription factor. Is a potent regulator of the RB1 pathway through induction of RB1 expression. Plays a crucial role in muscular differentiation. Plays an indispensable role in fetal hematopoiesis and in the regulation of neuronal homeostasis.</text>
</comment>
<evidence type="ECO:0000256" key="20">
    <source>
        <dbReference type="SAM" id="MobiDB-lite"/>
    </source>
</evidence>
<dbReference type="Gene3D" id="3.10.20.90">
    <property type="entry name" value="Phosphatidylinositol 3-kinase Catalytic Subunit, Chain A, domain 1"/>
    <property type="match status" value="1"/>
</dbReference>
<keyword evidence="5" id="KW-0813">Transport</keyword>
<protein>
    <recommendedName>
        <fullName evidence="17">RB1-inducible coiled-coil protein 1</fullName>
    </recommendedName>
    <alternativeName>
        <fullName evidence="18">FAK family kinase-interacting protein of 200 kDa</fullName>
    </alternativeName>
</protein>
<dbReference type="GO" id="GO:0061709">
    <property type="term" value="P:reticulophagy"/>
    <property type="evidence" value="ECO:0007669"/>
    <property type="project" value="TreeGrafter"/>
</dbReference>
<feature type="coiled-coil region" evidence="19">
    <location>
        <begin position="854"/>
        <end position="883"/>
    </location>
</feature>
<feature type="region of interest" description="Disordered" evidence="20">
    <location>
        <begin position="621"/>
        <end position="678"/>
    </location>
</feature>
<comment type="subcellular location">
    <subcellularLocation>
        <location evidence="4">Cytoplasm</location>
        <location evidence="4">Cytosol</location>
    </subcellularLocation>
    <subcellularLocation>
        <location evidence="3">Lysosome</location>
    </subcellularLocation>
    <subcellularLocation>
        <location evidence="1">Nucleus</location>
    </subcellularLocation>
    <subcellularLocation>
        <location evidence="2">Preautophagosomal structure</location>
    </subcellularLocation>
</comment>
<dbReference type="InterPro" id="IPR045326">
    <property type="entry name" value="ATG17-like_dom"/>
</dbReference>
<name>A0A084VYM2_ANOSI</name>
<dbReference type="Pfam" id="PF04108">
    <property type="entry name" value="ATG17_like"/>
    <property type="match status" value="1"/>
</dbReference>
<dbReference type="EMBL" id="ATLV01018379">
    <property type="status" value="NOT_ANNOTATED_CDS"/>
    <property type="molecule type" value="Genomic_DNA"/>
</dbReference>
<evidence type="ECO:0000256" key="7">
    <source>
        <dbReference type="ARBA" id="ARBA00022553"/>
    </source>
</evidence>
<dbReference type="OrthoDB" id="447953at2759"/>
<dbReference type="GO" id="GO:0061723">
    <property type="term" value="P:glycophagy"/>
    <property type="evidence" value="ECO:0007669"/>
    <property type="project" value="TreeGrafter"/>
</dbReference>
<dbReference type="VEuPathDB" id="VectorBase:ASIS004623"/>
<keyword evidence="25" id="KW-1185">Reference proteome</keyword>
<dbReference type="OMA" id="IHLAPQM"/>
<dbReference type="EnsemblMetazoa" id="ASIC010746-RA">
    <property type="protein sequence ID" value="ASIC010746-PA"/>
    <property type="gene ID" value="ASIC010746"/>
</dbReference>
<dbReference type="AlphaFoldDB" id="A0A084VYM2"/>
<evidence type="ECO:0000313" key="23">
    <source>
        <dbReference type="EMBL" id="KFB43066.1"/>
    </source>
</evidence>
<reference evidence="24" key="2">
    <citation type="submission" date="2020-05" db="UniProtKB">
        <authorList>
            <consortium name="EnsemblMetazoa"/>
        </authorList>
    </citation>
    <scope>IDENTIFICATION</scope>
</reference>
<evidence type="ECO:0000259" key="21">
    <source>
        <dbReference type="Pfam" id="PF04108"/>
    </source>
</evidence>
<dbReference type="FunFam" id="3.10.20.90:FF:000049">
    <property type="entry name" value="RB1-inducible coiled-coil protein 1 isoform X1"/>
    <property type="match status" value="1"/>
</dbReference>
<keyword evidence="12" id="KW-0804">Transcription</keyword>
<dbReference type="GO" id="GO:1990316">
    <property type="term" value="C:Atg1/ULK1 kinase complex"/>
    <property type="evidence" value="ECO:0007669"/>
    <property type="project" value="TreeGrafter"/>
</dbReference>
<keyword evidence="10" id="KW-0805">Transcription regulation</keyword>
<dbReference type="GO" id="GO:0000045">
    <property type="term" value="P:autophagosome assembly"/>
    <property type="evidence" value="ECO:0007669"/>
    <property type="project" value="InterPro"/>
</dbReference>
<dbReference type="GO" id="GO:0060090">
    <property type="term" value="F:molecular adaptor activity"/>
    <property type="evidence" value="ECO:0007669"/>
    <property type="project" value="TreeGrafter"/>
</dbReference>
<evidence type="ECO:0000256" key="1">
    <source>
        <dbReference type="ARBA" id="ARBA00004123"/>
    </source>
</evidence>
<dbReference type="InterPro" id="IPR040040">
    <property type="entry name" value="ATG11"/>
</dbReference>
<dbReference type="GO" id="GO:0034517">
    <property type="term" value="P:ribophagy"/>
    <property type="evidence" value="ECO:0007669"/>
    <property type="project" value="TreeGrafter"/>
</dbReference>